<feature type="compositionally biased region" description="Polar residues" evidence="3">
    <location>
        <begin position="89"/>
        <end position="108"/>
    </location>
</feature>
<evidence type="ECO:0000256" key="3">
    <source>
        <dbReference type="SAM" id="MobiDB-lite"/>
    </source>
</evidence>
<evidence type="ECO:0000313" key="6">
    <source>
        <dbReference type="Proteomes" id="UP000188268"/>
    </source>
</evidence>
<dbReference type="AlphaFoldDB" id="A0A1R3G6I5"/>
<feature type="compositionally biased region" description="Basic residues" evidence="3">
    <location>
        <begin position="54"/>
        <end position="63"/>
    </location>
</feature>
<protein>
    <recommendedName>
        <fullName evidence="4">Cullin N-terminal domain-containing protein</fullName>
    </recommendedName>
</protein>
<evidence type="ECO:0000256" key="2">
    <source>
        <dbReference type="SAM" id="Coils"/>
    </source>
</evidence>
<dbReference type="EMBL" id="AWWV01015148">
    <property type="protein sequence ID" value="OMO53693.1"/>
    <property type="molecule type" value="Genomic_DNA"/>
</dbReference>
<feature type="compositionally biased region" description="Low complexity" evidence="3">
    <location>
        <begin position="133"/>
        <end position="147"/>
    </location>
</feature>
<dbReference type="STRING" id="210143.A0A1R3G6I5"/>
<dbReference type="GO" id="GO:0031625">
    <property type="term" value="F:ubiquitin protein ligase binding"/>
    <property type="evidence" value="ECO:0007669"/>
    <property type="project" value="InterPro"/>
</dbReference>
<dbReference type="GO" id="GO:0006511">
    <property type="term" value="P:ubiquitin-dependent protein catabolic process"/>
    <property type="evidence" value="ECO:0007669"/>
    <property type="project" value="InterPro"/>
</dbReference>
<dbReference type="Gene3D" id="1.20.1310.10">
    <property type="entry name" value="Cullin Repeats"/>
    <property type="match status" value="1"/>
</dbReference>
<comment type="caution">
    <text evidence="5">The sequence shown here is derived from an EMBL/GenBank/DDBJ whole genome shotgun (WGS) entry which is preliminary data.</text>
</comment>
<sequence length="1009" mass="112728">MFNAREDAAFKMPHFLPDCSPSFALWWAGQWKNITDNENVEVIAARLAPPGGKRIAKPKKPKRAASDPSSDNDEENEAPSLVARKKNKPTSLNASATPASSHPTTDCHPTQPKKEAEKPKATKPSILLAKTPSSIVSSTSSKPAFASKPASFTLKADPTSVLLARHESLKHLLSKVVPSPYLSFRDSEIPSEAALKDALEEQRSKFEIWQQDIEDENSKVFDPTEEEFEVDRKITDLEAELASLKARRANLAAKREQTTLERINRLEARAKELIARQPEIEEINRQHDYLQFQMVQLSTDFESWIDYLPGRKEYGDDGEKGSRMKARSMVVAAMQAVSSLRKGGKGIERIEDAIDFVNNQLSVDDLSLPAPRSSIPIDSIRSTIFEEMNNQIRDAVMSMINSEREGKNIDQALVKNVQSIYVDVGQGSMKYYDKDFEEALFKDTAAFYHYDGMANSHIRRYRTLLTIIMERKLAKRQRLSSPTPPITPTLPTRPTRPTATTRLTPKTLALAAELAASSPDADSAADFAQIDDSIRLSLLLMDELIQQSIRRRAVFEEPNYPKVISLLVAEADRSEFHKKRIGWWIQNDNLPEESLKMIVHLKCDCGAEGCVTCIMMESLSVNRVSSCGIAREAVADKKMEESTRKFLPSAAWSIQTRKFLPPAASILTDFDADHPAFKFTASDLYMFQDSDDDYVNDVYAIWLLEHELEHSIQYPNCSNPREVFQEPSYPNVISLFGGEPGEPVRSVFDEKKDLPKDDLKMVVHLKCYCGVEGCVYWYNDGGLSWSKVTLSAVRSRMCAYFATCCSCGSHVTHCGIVTEASAVDPAASIPTTWSASYAGLPAFNFKATDLALLNDFDIFNVILLLEGVYDPSEYDKITDVPNPKAVFCEPGYPRVITLGEDAPARSEFHNETIGWWIQKSELAEDIKMIVHLKCNCGAKGSVTWFNDGNFKLSQGDKLSVILSRKVAYLGTSCMCGSDKTHCGIAFHKSIDKILGLGKKKRKKDKILGL</sequence>
<evidence type="ECO:0000256" key="1">
    <source>
        <dbReference type="ARBA" id="ARBA00006019"/>
    </source>
</evidence>
<organism evidence="5 6">
    <name type="scientific">Corchorus capsularis</name>
    <name type="common">Jute</name>
    <dbReference type="NCBI Taxonomy" id="210143"/>
    <lineage>
        <taxon>Eukaryota</taxon>
        <taxon>Viridiplantae</taxon>
        <taxon>Streptophyta</taxon>
        <taxon>Embryophyta</taxon>
        <taxon>Tracheophyta</taxon>
        <taxon>Spermatophyta</taxon>
        <taxon>Magnoliopsida</taxon>
        <taxon>eudicotyledons</taxon>
        <taxon>Gunneridae</taxon>
        <taxon>Pentapetalae</taxon>
        <taxon>rosids</taxon>
        <taxon>malvids</taxon>
        <taxon>Malvales</taxon>
        <taxon>Malvaceae</taxon>
        <taxon>Grewioideae</taxon>
        <taxon>Apeibeae</taxon>
        <taxon>Corchorus</taxon>
    </lineage>
</organism>
<feature type="region of interest" description="Disordered" evidence="3">
    <location>
        <begin position="51"/>
        <end position="147"/>
    </location>
</feature>
<keyword evidence="2" id="KW-0175">Coiled coil</keyword>
<dbReference type="Gramene" id="OMO53693">
    <property type="protein sequence ID" value="OMO53693"/>
    <property type="gene ID" value="CCACVL1_28435"/>
</dbReference>
<dbReference type="Proteomes" id="UP000188268">
    <property type="component" value="Unassembled WGS sequence"/>
</dbReference>
<feature type="compositionally biased region" description="Low complexity" evidence="3">
    <location>
        <begin position="489"/>
        <end position="500"/>
    </location>
</feature>
<feature type="coiled-coil region" evidence="2">
    <location>
        <begin position="199"/>
        <end position="283"/>
    </location>
</feature>
<dbReference type="InterPro" id="IPR016159">
    <property type="entry name" value="Cullin_repeat-like_dom_sf"/>
</dbReference>
<dbReference type="SUPFAM" id="SSF74788">
    <property type="entry name" value="Cullin repeat-like"/>
    <property type="match status" value="1"/>
</dbReference>
<dbReference type="PANTHER" id="PTHR11932">
    <property type="entry name" value="CULLIN"/>
    <property type="match status" value="1"/>
</dbReference>
<gene>
    <name evidence="5" type="ORF">CCACVL1_28435</name>
</gene>
<comment type="similarity">
    <text evidence="1">Belongs to the cullin family.</text>
</comment>
<reference evidence="5 6" key="1">
    <citation type="submission" date="2013-09" db="EMBL/GenBank/DDBJ databases">
        <title>Corchorus capsularis genome sequencing.</title>
        <authorList>
            <person name="Alam M."/>
            <person name="Haque M.S."/>
            <person name="Islam M.S."/>
            <person name="Emdad E.M."/>
            <person name="Islam M.M."/>
            <person name="Ahmed B."/>
            <person name="Halim A."/>
            <person name="Hossen Q.M.M."/>
            <person name="Hossain M.Z."/>
            <person name="Ahmed R."/>
            <person name="Khan M.M."/>
            <person name="Islam R."/>
            <person name="Rashid M.M."/>
            <person name="Khan S.A."/>
            <person name="Rahman M.S."/>
            <person name="Alam M."/>
        </authorList>
    </citation>
    <scope>NUCLEOTIDE SEQUENCE [LARGE SCALE GENOMIC DNA]</scope>
    <source>
        <strain evidence="6">cv. CVL-1</strain>
        <tissue evidence="5">Whole seedling</tissue>
    </source>
</reference>
<evidence type="ECO:0000313" key="5">
    <source>
        <dbReference type="EMBL" id="OMO53693.1"/>
    </source>
</evidence>
<feature type="region of interest" description="Disordered" evidence="3">
    <location>
        <begin position="478"/>
        <end position="500"/>
    </location>
</feature>
<accession>A0A1R3G6I5</accession>
<feature type="domain" description="Cullin N-terminal" evidence="4">
    <location>
        <begin position="378"/>
        <end position="450"/>
    </location>
</feature>
<dbReference type="OrthoDB" id="935235at2759"/>
<keyword evidence="6" id="KW-1185">Reference proteome</keyword>
<dbReference type="InterPro" id="IPR001373">
    <property type="entry name" value="Cullin_N"/>
</dbReference>
<name>A0A1R3G6I5_COCAP</name>
<evidence type="ECO:0000259" key="4">
    <source>
        <dbReference type="Pfam" id="PF00888"/>
    </source>
</evidence>
<dbReference type="Pfam" id="PF00888">
    <property type="entry name" value="Cullin"/>
    <property type="match status" value="1"/>
</dbReference>
<dbReference type="InterPro" id="IPR045093">
    <property type="entry name" value="Cullin"/>
</dbReference>
<proteinExistence type="inferred from homology"/>